<evidence type="ECO:0000313" key="2">
    <source>
        <dbReference type="Proteomes" id="UP000199184"/>
    </source>
</evidence>
<dbReference type="EMBL" id="FMAI01000026">
    <property type="protein sequence ID" value="SCB54439.1"/>
    <property type="molecule type" value="Genomic_DNA"/>
</dbReference>
<dbReference type="AlphaFoldDB" id="A0A1C3XQC5"/>
<gene>
    <name evidence="1" type="ORF">GA0061098_102676</name>
</gene>
<accession>A0A1C3XQC5</accession>
<sequence length="60" mass="6661">MTRRSVLLPDAIDKFRGMGPCFRRDDGGDRGSYAAAIRRKPFHIAVAAPEVSTGRIRASW</sequence>
<evidence type="ECO:0000313" key="1">
    <source>
        <dbReference type="EMBL" id="SCB54439.1"/>
    </source>
</evidence>
<organism evidence="1 2">
    <name type="scientific">Bradyrhizobium shewense</name>
    <dbReference type="NCBI Taxonomy" id="1761772"/>
    <lineage>
        <taxon>Bacteria</taxon>
        <taxon>Pseudomonadati</taxon>
        <taxon>Pseudomonadota</taxon>
        <taxon>Alphaproteobacteria</taxon>
        <taxon>Hyphomicrobiales</taxon>
        <taxon>Nitrobacteraceae</taxon>
        <taxon>Bradyrhizobium</taxon>
    </lineage>
</organism>
<protein>
    <submittedName>
        <fullName evidence="1">Uncharacterized protein</fullName>
    </submittedName>
</protein>
<keyword evidence="2" id="KW-1185">Reference proteome</keyword>
<name>A0A1C3XQC5_9BRAD</name>
<dbReference type="Proteomes" id="UP000199184">
    <property type="component" value="Unassembled WGS sequence"/>
</dbReference>
<proteinExistence type="predicted"/>
<reference evidence="2" key="1">
    <citation type="submission" date="2016-08" db="EMBL/GenBank/DDBJ databases">
        <authorList>
            <person name="Varghese N."/>
            <person name="Submissions Spin"/>
        </authorList>
    </citation>
    <scope>NUCLEOTIDE SEQUENCE [LARGE SCALE GENOMIC DNA]</scope>
    <source>
        <strain evidence="2">ERR11</strain>
    </source>
</reference>